<proteinExistence type="predicted"/>
<protein>
    <submittedName>
        <fullName evidence="1">Uncharacterized protein</fullName>
    </submittedName>
</protein>
<comment type="caution">
    <text evidence="1">The sequence shown here is derived from an EMBL/GenBank/DDBJ whole genome shotgun (WGS) entry which is preliminary data.</text>
</comment>
<keyword evidence="2" id="KW-1185">Reference proteome</keyword>
<accession>A0ABP4G5J0</accession>
<reference evidence="2" key="1">
    <citation type="journal article" date="2019" name="Int. J. Syst. Evol. Microbiol.">
        <title>The Global Catalogue of Microorganisms (GCM) 10K type strain sequencing project: providing services to taxonomists for standard genome sequencing and annotation.</title>
        <authorList>
            <consortium name="The Broad Institute Genomics Platform"/>
            <consortium name="The Broad Institute Genome Sequencing Center for Infectious Disease"/>
            <person name="Wu L."/>
            <person name="Ma J."/>
        </authorList>
    </citation>
    <scope>NUCLEOTIDE SEQUENCE [LARGE SCALE GENOMIC DNA]</scope>
    <source>
        <strain evidence="2">JCM 12762</strain>
    </source>
</reference>
<sequence>MEFLGSHCTTVLCVVDPFDLRRKILMNGSVMEDTMAEFASDLI</sequence>
<dbReference type="Proteomes" id="UP001500943">
    <property type="component" value="Unassembled WGS sequence"/>
</dbReference>
<name>A0ABP4G5J0_9MICO</name>
<evidence type="ECO:0000313" key="2">
    <source>
        <dbReference type="Proteomes" id="UP001500943"/>
    </source>
</evidence>
<gene>
    <name evidence="1" type="ORF">GCM10009655_11400</name>
</gene>
<evidence type="ECO:0000313" key="1">
    <source>
        <dbReference type="EMBL" id="GAA1213825.1"/>
    </source>
</evidence>
<organism evidence="1 2">
    <name type="scientific">Rhodoglobus aureus</name>
    <dbReference type="NCBI Taxonomy" id="191497"/>
    <lineage>
        <taxon>Bacteria</taxon>
        <taxon>Bacillati</taxon>
        <taxon>Actinomycetota</taxon>
        <taxon>Actinomycetes</taxon>
        <taxon>Micrococcales</taxon>
        <taxon>Microbacteriaceae</taxon>
        <taxon>Rhodoglobus</taxon>
    </lineage>
</organism>
<dbReference type="EMBL" id="BAAAKW010000020">
    <property type="protein sequence ID" value="GAA1213825.1"/>
    <property type="molecule type" value="Genomic_DNA"/>
</dbReference>